<organism evidence="1 2">
    <name type="scientific">Klebsiella phage JD18</name>
    <dbReference type="NCBI Taxonomy" id="1698360"/>
    <lineage>
        <taxon>Viruses</taxon>
        <taxon>Duplodnaviria</taxon>
        <taxon>Heunggongvirae</taxon>
        <taxon>Uroviricota</taxon>
        <taxon>Caudoviricetes</taxon>
        <taxon>Pantevenvirales</taxon>
        <taxon>Straboviridae</taxon>
        <taxon>Tevenvirinae</taxon>
        <taxon>Jiaodavirus</taxon>
        <taxon>Jiaodavirus jd18</taxon>
    </lineage>
</organism>
<accession>A0A0K1Y4Z9</accession>
<dbReference type="Pfam" id="PF06019">
    <property type="entry name" value="Phage_30_8"/>
    <property type="match status" value="1"/>
</dbReference>
<name>A0A0K1Y4Z9_9CAUD</name>
<dbReference type="RefSeq" id="YP_009190782.1">
    <property type="nucleotide sequence ID" value="NC_028686.1"/>
</dbReference>
<dbReference type="InterPro" id="IPR009258">
    <property type="entry name" value="Phage_T4_Gp30.8"/>
</dbReference>
<dbReference type="GeneID" id="26518616"/>
<gene>
    <name evidence="1" type="ORF">JD18_201</name>
</gene>
<keyword evidence="2" id="KW-1185">Reference proteome</keyword>
<proteinExistence type="predicted"/>
<evidence type="ECO:0000313" key="2">
    <source>
        <dbReference type="Proteomes" id="UP000204179"/>
    </source>
</evidence>
<evidence type="ECO:0000313" key="1">
    <source>
        <dbReference type="EMBL" id="AKY02072.1"/>
    </source>
</evidence>
<sequence>MNTINLNATIKTKDHDGYKAQTVHEKMWILSKVQGDIVPCMTPDGPSDDFCWHITLTNWFTGSVYVLNTPVVGRIRSETYTDEEDGYSEDVTWYENGRNRADALIEQMKKVGKLNMDNWTKQ</sequence>
<dbReference type="EMBL" id="KT239446">
    <property type="protein sequence ID" value="AKY02072.1"/>
    <property type="molecule type" value="Genomic_DNA"/>
</dbReference>
<protein>
    <submittedName>
        <fullName evidence="1">Uncharacterized protein</fullName>
    </submittedName>
</protein>
<dbReference type="KEGG" id="vg:26518616"/>
<dbReference type="Proteomes" id="UP000204179">
    <property type="component" value="Segment"/>
</dbReference>
<reference evidence="1 2" key="1">
    <citation type="submission" date="2015-07" db="EMBL/GenBank/DDBJ databases">
        <title>Isolation and characterization of JD18-a novel lytic bacteriophage for Klebsiella pneumoniae.</title>
        <authorList>
            <person name="Fan J."/>
            <person name="Zhang X."/>
            <person name="Guo X."/>
            <person name="He P."/>
            <person name="Zhang Y."/>
        </authorList>
    </citation>
    <scope>NUCLEOTIDE SEQUENCE [LARGE SCALE GENOMIC DNA]</scope>
</reference>